<dbReference type="Proteomes" id="UP001497497">
    <property type="component" value="Unassembled WGS sequence"/>
</dbReference>
<evidence type="ECO:0000256" key="8">
    <source>
        <dbReference type="SAM" id="Phobius"/>
    </source>
</evidence>
<protein>
    <submittedName>
        <fullName evidence="9">Uncharacterized protein</fullName>
    </submittedName>
</protein>
<dbReference type="PRINTS" id="PR00783">
    <property type="entry name" value="MINTRINSICP"/>
</dbReference>
<dbReference type="GO" id="GO:0015250">
    <property type="term" value="F:water channel activity"/>
    <property type="evidence" value="ECO:0007669"/>
    <property type="project" value="TreeGrafter"/>
</dbReference>
<feature type="transmembrane region" description="Helical" evidence="8">
    <location>
        <begin position="62"/>
        <end position="89"/>
    </location>
</feature>
<proteinExistence type="inferred from homology"/>
<dbReference type="GO" id="GO:0016323">
    <property type="term" value="C:basolateral plasma membrane"/>
    <property type="evidence" value="ECO:0007669"/>
    <property type="project" value="TreeGrafter"/>
</dbReference>
<feature type="transmembrane region" description="Helical" evidence="8">
    <location>
        <begin position="187"/>
        <end position="206"/>
    </location>
</feature>
<evidence type="ECO:0000256" key="5">
    <source>
        <dbReference type="ARBA" id="ARBA00022989"/>
    </source>
</evidence>
<evidence type="ECO:0000313" key="10">
    <source>
        <dbReference type="Proteomes" id="UP001497497"/>
    </source>
</evidence>
<keyword evidence="10" id="KW-1185">Reference proteome</keyword>
<comment type="similarity">
    <text evidence="2 7">Belongs to the MIP/aquaporin (TC 1.A.8) family.</text>
</comment>
<reference evidence="9 10" key="1">
    <citation type="submission" date="2024-04" db="EMBL/GenBank/DDBJ databases">
        <authorList>
            <consortium name="Genoscope - CEA"/>
            <person name="William W."/>
        </authorList>
    </citation>
    <scope>NUCLEOTIDE SEQUENCE [LARGE SCALE GENOMIC DNA]</scope>
</reference>
<dbReference type="EMBL" id="CAXITT010000356">
    <property type="protein sequence ID" value="CAL1539801.1"/>
    <property type="molecule type" value="Genomic_DNA"/>
</dbReference>
<comment type="caution">
    <text evidence="9">The sequence shown here is derived from an EMBL/GenBank/DDBJ whole genome shotgun (WGS) entry which is preliminary data.</text>
</comment>
<dbReference type="PANTHER" id="PTHR43829">
    <property type="entry name" value="AQUAPORIN OR AQUAGLYCEROPORIN RELATED"/>
    <property type="match status" value="1"/>
</dbReference>
<evidence type="ECO:0000256" key="2">
    <source>
        <dbReference type="ARBA" id="ARBA00006175"/>
    </source>
</evidence>
<dbReference type="Pfam" id="PF00230">
    <property type="entry name" value="MIP"/>
    <property type="match status" value="1"/>
</dbReference>
<feature type="transmembrane region" description="Helical" evidence="8">
    <location>
        <begin position="20"/>
        <end position="42"/>
    </location>
</feature>
<dbReference type="InterPro" id="IPR023271">
    <property type="entry name" value="Aquaporin-like"/>
</dbReference>
<evidence type="ECO:0000256" key="4">
    <source>
        <dbReference type="ARBA" id="ARBA00022692"/>
    </source>
</evidence>
<dbReference type="InterPro" id="IPR050363">
    <property type="entry name" value="MIP/Aquaporin"/>
</dbReference>
<dbReference type="PANTHER" id="PTHR43829:SF9">
    <property type="entry name" value="AQUAPORIN-9"/>
    <property type="match status" value="1"/>
</dbReference>
<dbReference type="SUPFAM" id="SSF81338">
    <property type="entry name" value="Aquaporin-like"/>
    <property type="match status" value="1"/>
</dbReference>
<dbReference type="AlphaFoldDB" id="A0AAV2I3P8"/>
<dbReference type="Gene3D" id="1.20.1080.10">
    <property type="entry name" value="Glycerol uptake facilitator protein"/>
    <property type="match status" value="1"/>
</dbReference>
<keyword evidence="6 8" id="KW-0472">Membrane</keyword>
<evidence type="ECO:0000256" key="1">
    <source>
        <dbReference type="ARBA" id="ARBA00004141"/>
    </source>
</evidence>
<feature type="transmembrane region" description="Helical" evidence="8">
    <location>
        <begin position="101"/>
        <end position="121"/>
    </location>
</feature>
<dbReference type="GO" id="GO:0015254">
    <property type="term" value="F:glycerol channel activity"/>
    <property type="evidence" value="ECO:0007669"/>
    <property type="project" value="TreeGrafter"/>
</dbReference>
<evidence type="ECO:0000256" key="7">
    <source>
        <dbReference type="RuleBase" id="RU000477"/>
    </source>
</evidence>
<evidence type="ECO:0000256" key="6">
    <source>
        <dbReference type="ARBA" id="ARBA00023136"/>
    </source>
</evidence>
<accession>A0AAV2I3P8</accession>
<comment type="subcellular location">
    <subcellularLocation>
        <location evidence="1">Membrane</location>
        <topology evidence="1">Multi-pass membrane protein</topology>
    </subcellularLocation>
</comment>
<keyword evidence="4 7" id="KW-0812">Transmembrane</keyword>
<evidence type="ECO:0000313" key="9">
    <source>
        <dbReference type="EMBL" id="CAL1539801.1"/>
    </source>
</evidence>
<sequence>MPPGQMKNLMHVLKFRNLSLRHALAEFLGTGVLVIFSVGAAMQNTLSRGTMSSPMNVQLSGAVAVMMGLYMCAGVSCGGLNPAVSLAFCLTRRLQWRHLPFHLCGQFFGAFFSTAVAYGVYKDALDHFDGGQRSISGPNGTAGIFCSFPQEFATTVTGLFDQIASTCLFIMCILCVGDKRNFGPTHWFTPLLVGLSMYGIGSSFGYNCGSPLNPAKDLSLRIFTSVAGWGAGVFSFRDYNWFWVPVVGPMVGSALACFLYWIFIEYHHPNDNNDQDQSRTGEPAIQEKDAGVLQSKPFHHRTTVFAEGNVFGGDEFNGVVFGTEHILQ</sequence>
<dbReference type="InterPro" id="IPR000425">
    <property type="entry name" value="MIP"/>
</dbReference>
<evidence type="ECO:0000256" key="3">
    <source>
        <dbReference type="ARBA" id="ARBA00022448"/>
    </source>
</evidence>
<keyword evidence="3 7" id="KW-0813">Transport</keyword>
<feature type="transmembrane region" description="Helical" evidence="8">
    <location>
        <begin position="242"/>
        <end position="263"/>
    </location>
</feature>
<gene>
    <name evidence="9" type="ORF">GSLYS_00013534001</name>
</gene>
<name>A0AAV2I3P8_LYMST</name>
<keyword evidence="5 8" id="KW-1133">Transmembrane helix</keyword>
<organism evidence="9 10">
    <name type="scientific">Lymnaea stagnalis</name>
    <name type="common">Great pond snail</name>
    <name type="synonym">Helix stagnalis</name>
    <dbReference type="NCBI Taxonomy" id="6523"/>
    <lineage>
        <taxon>Eukaryota</taxon>
        <taxon>Metazoa</taxon>
        <taxon>Spiralia</taxon>
        <taxon>Lophotrochozoa</taxon>
        <taxon>Mollusca</taxon>
        <taxon>Gastropoda</taxon>
        <taxon>Heterobranchia</taxon>
        <taxon>Euthyneura</taxon>
        <taxon>Panpulmonata</taxon>
        <taxon>Hygrophila</taxon>
        <taxon>Lymnaeoidea</taxon>
        <taxon>Lymnaeidae</taxon>
        <taxon>Lymnaea</taxon>
    </lineage>
</organism>